<dbReference type="EMBL" id="CP011494">
    <property type="protein sequence ID" value="AKO52321.1"/>
    <property type="molecule type" value="Genomic_DNA"/>
</dbReference>
<proteinExistence type="predicted"/>
<dbReference type="PATRIC" id="fig|330734.3.peg.1610"/>
<gene>
    <name evidence="1" type="ORF">ABA45_07670</name>
</gene>
<reference evidence="1 2" key="1">
    <citation type="submission" date="2015-05" db="EMBL/GenBank/DDBJ databases">
        <title>Complete genome of Marinobacter psychrophilus strain 20041T isolated from sea-ice of the Canadian Basin.</title>
        <authorList>
            <person name="Song L."/>
            <person name="Ren L."/>
            <person name="Yu Y."/>
            <person name="Wang X."/>
        </authorList>
    </citation>
    <scope>NUCLEOTIDE SEQUENCE [LARGE SCALE GENOMIC DNA]</scope>
    <source>
        <strain evidence="1 2">20041</strain>
    </source>
</reference>
<organism evidence="1 2">
    <name type="scientific">Marinobacter psychrophilus</name>
    <dbReference type="NCBI Taxonomy" id="330734"/>
    <lineage>
        <taxon>Bacteria</taxon>
        <taxon>Pseudomonadati</taxon>
        <taxon>Pseudomonadota</taxon>
        <taxon>Gammaproteobacteria</taxon>
        <taxon>Pseudomonadales</taxon>
        <taxon>Marinobacteraceae</taxon>
        <taxon>Marinobacter</taxon>
    </lineage>
</organism>
<evidence type="ECO:0000313" key="1">
    <source>
        <dbReference type="EMBL" id="AKO52321.1"/>
    </source>
</evidence>
<dbReference type="STRING" id="330734.ABA45_07670"/>
<dbReference type="Proteomes" id="UP000036406">
    <property type="component" value="Chromosome"/>
</dbReference>
<evidence type="ECO:0008006" key="3">
    <source>
        <dbReference type="Google" id="ProtNLM"/>
    </source>
</evidence>
<sequence length="73" mass="8363">MSKEYLVALFPRRRRVLINGQFMGTTNTKLELESGVYEVTLGPPLNFSPEKFEIDLRNTSSLMPLMIELTEAK</sequence>
<keyword evidence="2" id="KW-1185">Reference proteome</keyword>
<accession>A0A0H4I044</accession>
<dbReference type="RefSeq" id="WP_048385097.1">
    <property type="nucleotide sequence ID" value="NZ_CP011494.1"/>
</dbReference>
<protein>
    <recommendedName>
        <fullName evidence="3">PEGA domain-containing protein</fullName>
    </recommendedName>
</protein>
<evidence type="ECO:0000313" key="2">
    <source>
        <dbReference type="Proteomes" id="UP000036406"/>
    </source>
</evidence>
<dbReference type="KEGG" id="mpq:ABA45_07670"/>
<dbReference type="AlphaFoldDB" id="A0A0H4I044"/>
<name>A0A0H4I044_9GAMM</name>